<dbReference type="AlphaFoldDB" id="A0A497YEH2"/>
<dbReference type="Gene3D" id="3.40.50.1820">
    <property type="entry name" value="alpha/beta hydrolase"/>
    <property type="match status" value="1"/>
</dbReference>
<evidence type="ECO:0000313" key="2">
    <source>
        <dbReference type="EMBL" id="RLJ86695.1"/>
    </source>
</evidence>
<reference evidence="2 3" key="1">
    <citation type="submission" date="2018-10" db="EMBL/GenBank/DDBJ databases">
        <title>Genomic Encyclopedia of Type Strains, Phase IV (KMG-IV): sequencing the most valuable type-strain genomes for metagenomic binning, comparative biology and taxonomic classification.</title>
        <authorList>
            <person name="Goeker M."/>
        </authorList>
    </citation>
    <scope>NUCLEOTIDE SEQUENCE [LARGE SCALE GENOMIC DNA]</scope>
    <source>
        <strain evidence="2 3">DSM 20549</strain>
    </source>
</reference>
<dbReference type="Pfam" id="PF00561">
    <property type="entry name" value="Abhydrolase_1"/>
    <property type="match status" value="1"/>
</dbReference>
<comment type="caution">
    <text evidence="2">The sequence shown here is derived from an EMBL/GenBank/DDBJ whole genome shotgun (WGS) entry which is preliminary data.</text>
</comment>
<dbReference type="SUPFAM" id="SSF53474">
    <property type="entry name" value="alpha/beta-Hydrolases"/>
    <property type="match status" value="1"/>
</dbReference>
<gene>
    <name evidence="2" type="ORF">DFR62_2298</name>
</gene>
<accession>A0A497YEH2</accession>
<dbReference type="Proteomes" id="UP000280791">
    <property type="component" value="Unassembled WGS sequence"/>
</dbReference>
<dbReference type="EMBL" id="RCCP01000003">
    <property type="protein sequence ID" value="RLJ86695.1"/>
    <property type="molecule type" value="Genomic_DNA"/>
</dbReference>
<dbReference type="PANTHER" id="PTHR43798:SF33">
    <property type="entry name" value="HYDROLASE, PUTATIVE (AFU_ORTHOLOGUE AFUA_2G14860)-RELATED"/>
    <property type="match status" value="1"/>
</dbReference>
<organism evidence="2 3">
    <name type="scientific">Planococcus citreus</name>
    <dbReference type="NCBI Taxonomy" id="1373"/>
    <lineage>
        <taxon>Bacteria</taxon>
        <taxon>Bacillati</taxon>
        <taxon>Bacillota</taxon>
        <taxon>Bacilli</taxon>
        <taxon>Bacillales</taxon>
        <taxon>Caryophanaceae</taxon>
        <taxon>Planococcus</taxon>
    </lineage>
</organism>
<dbReference type="RefSeq" id="WP_121300453.1">
    <property type="nucleotide sequence ID" value="NZ_QBEW01000042.1"/>
</dbReference>
<sequence>MSLKPTALRLADTRELSYIERGDPHGTPLIFLHGLADSCHTFDLLFACFPEHLRTLSFTQRGHDGIDLPELTYRTEDFEADLLQFMDAKAIGKAFIVGASSGGFAARSFAAKYPERTLGLILIGSSSELGNQPEVVAIYESTLSRLTDPVSPEFIRGFTGGLLNKPVPADFLEKMFSEIQKVRARVWKETSNTALNEKFPGLLHQVTAPALIISGKEDALASPEDQQKLAAAIANSQLCILPQLGHMLYWESPTEVAKAIIRFVDKVEKSF</sequence>
<dbReference type="PRINTS" id="PR00111">
    <property type="entry name" value="ABHYDROLASE"/>
</dbReference>
<dbReference type="OrthoDB" id="9775557at2"/>
<evidence type="ECO:0000313" key="3">
    <source>
        <dbReference type="Proteomes" id="UP000280791"/>
    </source>
</evidence>
<dbReference type="InterPro" id="IPR000073">
    <property type="entry name" value="AB_hydrolase_1"/>
</dbReference>
<keyword evidence="3" id="KW-1185">Reference proteome</keyword>
<dbReference type="GO" id="GO:0016020">
    <property type="term" value="C:membrane"/>
    <property type="evidence" value="ECO:0007669"/>
    <property type="project" value="TreeGrafter"/>
</dbReference>
<dbReference type="InterPro" id="IPR029058">
    <property type="entry name" value="AB_hydrolase_fold"/>
</dbReference>
<feature type="domain" description="AB hydrolase-1" evidence="1">
    <location>
        <begin position="28"/>
        <end position="253"/>
    </location>
</feature>
<dbReference type="PANTHER" id="PTHR43798">
    <property type="entry name" value="MONOACYLGLYCEROL LIPASE"/>
    <property type="match status" value="1"/>
</dbReference>
<protein>
    <submittedName>
        <fullName evidence="2">Pimeloyl-ACP methyl ester carboxylesterase</fullName>
    </submittedName>
</protein>
<name>A0A497YEH2_9BACL</name>
<evidence type="ECO:0000259" key="1">
    <source>
        <dbReference type="Pfam" id="PF00561"/>
    </source>
</evidence>
<dbReference type="InterPro" id="IPR050266">
    <property type="entry name" value="AB_hydrolase_sf"/>
</dbReference>
<proteinExistence type="predicted"/>